<dbReference type="EMBL" id="AP014938">
    <property type="protein sequence ID" value="BAS19842.1"/>
    <property type="molecule type" value="Genomic_DNA"/>
</dbReference>
<feature type="transmembrane region" description="Helical" evidence="1">
    <location>
        <begin position="249"/>
        <end position="271"/>
    </location>
</feature>
<name>A0A0K2RZ36_9MICC</name>
<dbReference type="AlphaFoldDB" id="A0A0K2RZ36"/>
<dbReference type="RefSeq" id="WP_060823990.1">
    <property type="nucleotide sequence ID" value="NZ_AP014938.1"/>
</dbReference>
<reference evidence="3" key="1">
    <citation type="submission" date="2015-08" db="EMBL/GenBank/DDBJ databases">
        <title>Complete genome sequence of Rothia mucilaginosa strain NUM-Rm6536.</title>
        <authorList>
            <person name="Nambu T."/>
        </authorList>
    </citation>
    <scope>NUCLEOTIDE SEQUENCE [LARGE SCALE GENOMIC DNA]</scope>
    <source>
        <strain evidence="3">NUM-Rm6536</strain>
    </source>
</reference>
<sequence>MKNALRVCAVLCTVLTFLLGSALISVLETQTPLGTNVQVQLSLRASQQSKSELIQNFDALVDRYAADGAQLLKVVADPEDFWHGKSVYVFGTNSLSSDGETIDWFDPDKHGKKYPARALGDSSLDGQYALAGSQEFVRAFENLAREQGMDVKVTSVNPVRVVYGAVTSSGSLTSLICLAVLFCTAIMGWLSVRSRTQNILLLNGYSPHRLQRRDAQDLLLLALPPAAVTALCMGCVEGFVYGVAHLPQLMGVTALIFAVFTVLMLVALLLINLMTWPSINAVGRREPAYRRFTVPSAIAKYAVVVLVACTIPGLVSSAQVSLGRSDSAAGWSLLSDQYTLRVNVPEATIRDEQALASYDQATVRALGSLESRNGVLLSYALENVKGLEGSGYDGALMVNRAYVDLLQQRLGLSFKKVEDSSFPGSQSLRAEYSFHQKDREDRGFTLLTVEDKTNSSGVTVPALSSQDSRLLNYKKPVLVVTESATQNLQPAFISAALTTGNVMVSQPASVRAAYNAEGIEQTLLSVDRAGEEHLYIAQLERNRYVAHLVGLAILCAALVIGTAINTYITLAARARNDFVLRTAGLPLRTIFSGYLLKETCIVCLCSAAALVLLLVQGAEYAFSALAAPLLYGTILALVLRLSFNRIFTATVHRRHV</sequence>
<keyword evidence="1" id="KW-0812">Transmembrane</keyword>
<feature type="transmembrane region" description="Helical" evidence="1">
    <location>
        <begin position="292"/>
        <end position="315"/>
    </location>
</feature>
<feature type="transmembrane region" description="Helical" evidence="1">
    <location>
        <begin position="544"/>
        <end position="570"/>
    </location>
</feature>
<feature type="transmembrane region" description="Helical" evidence="1">
    <location>
        <begin position="218"/>
        <end position="243"/>
    </location>
</feature>
<feature type="transmembrane region" description="Helical" evidence="1">
    <location>
        <begin position="591"/>
        <end position="614"/>
    </location>
</feature>
<dbReference type="Proteomes" id="UP000066203">
    <property type="component" value="Chromosome"/>
</dbReference>
<keyword evidence="1" id="KW-0472">Membrane</keyword>
<evidence type="ECO:0000313" key="2">
    <source>
        <dbReference type="EMBL" id="BAS19842.1"/>
    </source>
</evidence>
<proteinExistence type="predicted"/>
<accession>A0A0K2RZ36</accession>
<evidence type="ECO:0000313" key="3">
    <source>
        <dbReference type="Proteomes" id="UP000066203"/>
    </source>
</evidence>
<organism evidence="2">
    <name type="scientific">Rothia mucilaginosa</name>
    <dbReference type="NCBI Taxonomy" id="43675"/>
    <lineage>
        <taxon>Bacteria</taxon>
        <taxon>Bacillati</taxon>
        <taxon>Actinomycetota</taxon>
        <taxon>Actinomycetes</taxon>
        <taxon>Micrococcales</taxon>
        <taxon>Micrococcaceae</taxon>
        <taxon>Rothia</taxon>
    </lineage>
</organism>
<evidence type="ECO:0008006" key="4">
    <source>
        <dbReference type="Google" id="ProtNLM"/>
    </source>
</evidence>
<keyword evidence="1" id="KW-1133">Transmembrane helix</keyword>
<protein>
    <recommendedName>
        <fullName evidence="4">ABC transporter permease</fullName>
    </recommendedName>
</protein>
<dbReference type="PATRIC" id="fig|43675.28.peg.602"/>
<feature type="transmembrane region" description="Helical" evidence="1">
    <location>
        <begin position="172"/>
        <end position="192"/>
    </location>
</feature>
<evidence type="ECO:0000256" key="1">
    <source>
        <dbReference type="SAM" id="Phobius"/>
    </source>
</evidence>
<feature type="transmembrane region" description="Helical" evidence="1">
    <location>
        <begin position="620"/>
        <end position="643"/>
    </location>
</feature>
<gene>
    <name evidence="2" type="ORF">RM6536_0595</name>
</gene>